<dbReference type="Proteomes" id="UP000286246">
    <property type="component" value="Unassembled WGS sequence"/>
</dbReference>
<organism evidence="1 2">
    <name type="scientific">Sphingobacterium detergens</name>
    <dbReference type="NCBI Taxonomy" id="1145106"/>
    <lineage>
        <taxon>Bacteria</taxon>
        <taxon>Pseudomonadati</taxon>
        <taxon>Bacteroidota</taxon>
        <taxon>Sphingobacteriia</taxon>
        <taxon>Sphingobacteriales</taxon>
        <taxon>Sphingobacteriaceae</taxon>
        <taxon>Sphingobacterium</taxon>
    </lineage>
</organism>
<protein>
    <submittedName>
        <fullName evidence="1">Uncharacterized protein</fullName>
    </submittedName>
</protein>
<evidence type="ECO:0000313" key="1">
    <source>
        <dbReference type="EMBL" id="RKE57279.1"/>
    </source>
</evidence>
<name>A0A420BKN8_SPHD1</name>
<evidence type="ECO:0000313" key="2">
    <source>
        <dbReference type="Proteomes" id="UP000286246"/>
    </source>
</evidence>
<reference evidence="1 2" key="1">
    <citation type="submission" date="2018-09" db="EMBL/GenBank/DDBJ databases">
        <title>Genomic Encyclopedia of Type Strains, Phase III (KMG-III): the genomes of soil and plant-associated and newly described type strains.</title>
        <authorList>
            <person name="Whitman W."/>
        </authorList>
    </citation>
    <scope>NUCLEOTIDE SEQUENCE [LARGE SCALE GENOMIC DNA]</scope>
    <source>
        <strain evidence="1 2">CECT 7938</strain>
    </source>
</reference>
<dbReference type="EMBL" id="RAPY01000001">
    <property type="protein sequence ID" value="RKE57279.1"/>
    <property type="molecule type" value="Genomic_DNA"/>
</dbReference>
<keyword evidence="2" id="KW-1185">Reference proteome</keyword>
<proteinExistence type="predicted"/>
<gene>
    <name evidence="1" type="ORF">DFQ12_2164</name>
</gene>
<dbReference type="AlphaFoldDB" id="A0A420BKN8"/>
<comment type="caution">
    <text evidence="1">The sequence shown here is derived from an EMBL/GenBank/DDBJ whole genome shotgun (WGS) entry which is preliminary data.</text>
</comment>
<accession>A0A420BKN8</accession>
<sequence>MVVVTKGGPKSVYLAIVDSCGFLIKKIELFTYVNSSI</sequence>